<evidence type="ECO:0000256" key="1">
    <source>
        <dbReference type="SAM" id="MobiDB-lite"/>
    </source>
</evidence>
<comment type="caution">
    <text evidence="2">The sequence shown here is derived from an EMBL/GenBank/DDBJ whole genome shotgun (WGS) entry which is preliminary data.</text>
</comment>
<feature type="region of interest" description="Disordered" evidence="1">
    <location>
        <begin position="155"/>
        <end position="178"/>
    </location>
</feature>
<reference evidence="2" key="1">
    <citation type="submission" date="2020-06" db="EMBL/GenBank/DDBJ databases">
        <title>Draft genome of Bugula neritina, a colonial animal packing powerful symbionts and potential medicines.</title>
        <authorList>
            <person name="Rayko M."/>
        </authorList>
    </citation>
    <scope>NUCLEOTIDE SEQUENCE [LARGE SCALE GENOMIC DNA]</scope>
    <source>
        <strain evidence="2">Kwan_BN1</strain>
    </source>
</reference>
<feature type="region of interest" description="Disordered" evidence="1">
    <location>
        <begin position="1"/>
        <end position="31"/>
    </location>
</feature>
<gene>
    <name evidence="2" type="ORF">EB796_019906</name>
</gene>
<feature type="region of interest" description="Disordered" evidence="1">
    <location>
        <begin position="48"/>
        <end position="128"/>
    </location>
</feature>
<sequence length="178" mass="19919">MTTKVTGKSPTKNNAKPHNSSGDRKLSKAAAEQEMFSIDEIIKCYHLSYPSKHKPPPENTSPKPITEKQDEKTEVIENSPESRRSVGTALSQGSTAKPKPRHIHRTSIATNKNRRNSSTSSFHHRRSSSVVMAMQKMLQPTQRISITMCTVPSCVGRKHSHSHEKEMGESSRKPQVYT</sequence>
<feature type="compositionally biased region" description="Basic and acidic residues" evidence="1">
    <location>
        <begin position="163"/>
        <end position="172"/>
    </location>
</feature>
<dbReference type="AlphaFoldDB" id="A0A7J7J6K5"/>
<feature type="compositionally biased region" description="Basic and acidic residues" evidence="1">
    <location>
        <begin position="65"/>
        <end position="84"/>
    </location>
</feature>
<protein>
    <submittedName>
        <fullName evidence="2">Uncharacterized protein</fullName>
    </submittedName>
</protein>
<accession>A0A7J7J6K5</accession>
<dbReference type="Proteomes" id="UP000593567">
    <property type="component" value="Unassembled WGS sequence"/>
</dbReference>
<name>A0A7J7J6K5_BUGNE</name>
<evidence type="ECO:0000313" key="2">
    <source>
        <dbReference type="EMBL" id="KAF6021783.1"/>
    </source>
</evidence>
<feature type="compositionally biased region" description="Polar residues" evidence="1">
    <location>
        <begin position="1"/>
        <end position="20"/>
    </location>
</feature>
<evidence type="ECO:0000313" key="3">
    <source>
        <dbReference type="Proteomes" id="UP000593567"/>
    </source>
</evidence>
<organism evidence="2 3">
    <name type="scientific">Bugula neritina</name>
    <name type="common">Brown bryozoan</name>
    <name type="synonym">Sertularia neritina</name>
    <dbReference type="NCBI Taxonomy" id="10212"/>
    <lineage>
        <taxon>Eukaryota</taxon>
        <taxon>Metazoa</taxon>
        <taxon>Spiralia</taxon>
        <taxon>Lophotrochozoa</taxon>
        <taxon>Bryozoa</taxon>
        <taxon>Gymnolaemata</taxon>
        <taxon>Cheilostomatida</taxon>
        <taxon>Flustrina</taxon>
        <taxon>Buguloidea</taxon>
        <taxon>Bugulidae</taxon>
        <taxon>Bugula</taxon>
    </lineage>
</organism>
<keyword evidence="3" id="KW-1185">Reference proteome</keyword>
<dbReference type="EMBL" id="VXIV02002963">
    <property type="protein sequence ID" value="KAF6021783.1"/>
    <property type="molecule type" value="Genomic_DNA"/>
</dbReference>
<proteinExistence type="predicted"/>